<dbReference type="InterPro" id="IPR036736">
    <property type="entry name" value="ACP-like_sf"/>
</dbReference>
<proteinExistence type="inferred from homology"/>
<dbReference type="Pfam" id="PF00501">
    <property type="entry name" value="AMP-binding"/>
    <property type="match status" value="1"/>
</dbReference>
<dbReference type="CDD" id="cd05931">
    <property type="entry name" value="FAAL"/>
    <property type="match status" value="1"/>
</dbReference>
<evidence type="ECO:0000256" key="1">
    <source>
        <dbReference type="ARBA" id="ARBA00006432"/>
    </source>
</evidence>
<sequence length="931" mass="100906">MNPSRPAIDAAEVLGIVRTLVGELRPGNPPEAGLDSHLERDLGLDSLARVELLARIERAAHTRLPEGTLAAAETPRQLFAALRAARPEASSSAPELADTADTADTEHIEAPAGASTLVDVLLWHAERSPEHVHIRLLHDDAEVGTLTHRELLQGAQRIAAGLRQRGLAAGDAVAIMLPTSLEFFTSFFGALLAGGVPVPMYPPTRPSQLEDHLRRQSGILESCHAPVLITDEQVQPVARLISTPSGSLRHSVTARELAASTAAPTIATPRPDELALLQYTSGSTGNPKGVMLTHANVLANIRAWSRSVAITAADVTVSWLPLYHDMGLIAAWLGSLYNGCPLVLMSPLDFLSRPVRWLRALHRYRGTLSAAPNFAYELVLKHVEEQELAGLDLSRWRIAANGAEPVNPDTLEHFAARLAPWGLHRETMTPAYGLAENAVGLAVPPPGRGPRIDRVVREAFFRTEARHAAAEDASAIRFVGCGRPLPDHELRIVGPNGDELPDRRVGRIEFRGPSATAGYLNNPEETRKLIHGKWLDTGDLGYLAEGELFVTGRVKDMIIRGGRNLYPYELEDAIGEMAGVRRGCVAVFGVANPATASERLVAVVETRTTDDAERRRLEHDVGNLAVDLLGVPLDEVVLAPPHSVLKTSSGKIRRAATRELYQSGVLGRQHSVRVQVLHLAVTAATRKAVQGLRRALATLWAVWAWTALVLLAVPTWIAVATLNRPALGWQIGRHAARLLATLIGIRIDVSGRENLPASAPCIVVANHASYLDGLIAAAALPRPFVFVAKRELLDNAIARRFLQGLGTEFIERFAVQDSADAARRLAERARLGSALFYFPEGTFVRRPGLQEFRLGAFLAACEADLPVVPVTIRGTRAVLPDETWRPRRGSVSVTIGRPLLPQGKDWNAALALRDAARRDILERCGEPDATL</sequence>
<dbReference type="PROSITE" id="PS50075">
    <property type="entry name" value="CARRIER"/>
    <property type="match status" value="1"/>
</dbReference>
<dbReference type="PANTHER" id="PTHR22754">
    <property type="entry name" value="DISCO-INTERACTING PROTEIN 2 DIP2 -RELATED"/>
    <property type="match status" value="1"/>
</dbReference>
<dbReference type="EMBL" id="CP141259">
    <property type="protein sequence ID" value="WRL44906.1"/>
    <property type="molecule type" value="Genomic_DNA"/>
</dbReference>
<feature type="domain" description="Carrier" evidence="4">
    <location>
        <begin position="7"/>
        <end position="86"/>
    </location>
</feature>
<evidence type="ECO:0000256" key="3">
    <source>
        <dbReference type="SAM" id="Phobius"/>
    </source>
</evidence>
<keyword evidence="6" id="KW-1185">Reference proteome</keyword>
<accession>A0ABZ1AKE3</accession>
<dbReference type="CDD" id="cd07989">
    <property type="entry name" value="LPLAT_AGPAT-like"/>
    <property type="match status" value="1"/>
</dbReference>
<evidence type="ECO:0000313" key="6">
    <source>
        <dbReference type="Proteomes" id="UP001626593"/>
    </source>
</evidence>
<gene>
    <name evidence="5" type="ORF">U5817_17030</name>
</gene>
<dbReference type="Gene3D" id="3.40.50.12780">
    <property type="entry name" value="N-terminal domain of ligase-like"/>
    <property type="match status" value="1"/>
</dbReference>
<dbReference type="PROSITE" id="PS00455">
    <property type="entry name" value="AMP_BINDING"/>
    <property type="match status" value="1"/>
</dbReference>
<dbReference type="SUPFAM" id="SSF56801">
    <property type="entry name" value="Acetyl-CoA synthetase-like"/>
    <property type="match status" value="1"/>
</dbReference>
<keyword evidence="2" id="KW-0436">Ligase</keyword>
<reference evidence="5 6" key="1">
    <citation type="submission" date="2023-12" db="EMBL/GenBank/DDBJ databases">
        <title>A. evansii MAY27, complete genome.</title>
        <authorList>
            <person name="Wang Y."/>
        </authorList>
    </citation>
    <scope>NUCLEOTIDE SEQUENCE [LARGE SCALE GENOMIC DNA]</scope>
    <source>
        <strain evidence="5 6">MAY27</strain>
    </source>
</reference>
<evidence type="ECO:0000259" key="4">
    <source>
        <dbReference type="PROSITE" id="PS50075"/>
    </source>
</evidence>
<dbReference type="InterPro" id="IPR042099">
    <property type="entry name" value="ANL_N_sf"/>
</dbReference>
<dbReference type="SUPFAM" id="SSF69593">
    <property type="entry name" value="Glycerol-3-phosphate (1)-acyltransferase"/>
    <property type="match status" value="1"/>
</dbReference>
<dbReference type="InterPro" id="IPR009081">
    <property type="entry name" value="PP-bd_ACP"/>
</dbReference>
<feature type="transmembrane region" description="Helical" evidence="3">
    <location>
        <begin position="700"/>
        <end position="723"/>
    </location>
</feature>
<comment type="similarity">
    <text evidence="1">Belongs to the ATP-dependent AMP-binding enzyme family.</text>
</comment>
<keyword evidence="3" id="KW-0812">Transmembrane</keyword>
<name>A0ABZ1AKE3_AROEV</name>
<dbReference type="InterPro" id="IPR000873">
    <property type="entry name" value="AMP-dep_synth/lig_dom"/>
</dbReference>
<keyword evidence="3" id="KW-1133">Transmembrane helix</keyword>
<dbReference type="InterPro" id="IPR045851">
    <property type="entry name" value="AMP-bd_C_sf"/>
</dbReference>
<dbReference type="Gene3D" id="1.10.1200.10">
    <property type="entry name" value="ACP-like"/>
    <property type="match status" value="1"/>
</dbReference>
<dbReference type="Gene3D" id="3.30.300.30">
    <property type="match status" value="1"/>
</dbReference>
<dbReference type="Proteomes" id="UP001626593">
    <property type="component" value="Chromosome"/>
</dbReference>
<evidence type="ECO:0000256" key="2">
    <source>
        <dbReference type="ARBA" id="ARBA00022598"/>
    </source>
</evidence>
<dbReference type="Pfam" id="PF01553">
    <property type="entry name" value="Acyltransferase"/>
    <property type="match status" value="1"/>
</dbReference>
<dbReference type="PANTHER" id="PTHR22754:SF32">
    <property type="entry name" value="DISCO-INTERACTING PROTEIN 2"/>
    <property type="match status" value="1"/>
</dbReference>
<evidence type="ECO:0000313" key="5">
    <source>
        <dbReference type="EMBL" id="WRL44906.1"/>
    </source>
</evidence>
<protein>
    <submittedName>
        <fullName evidence="5">AMP-binding protein</fullName>
    </submittedName>
</protein>
<dbReference type="SMART" id="SM00563">
    <property type="entry name" value="PlsC"/>
    <property type="match status" value="1"/>
</dbReference>
<keyword evidence="3" id="KW-0472">Membrane</keyword>
<dbReference type="InterPro" id="IPR040097">
    <property type="entry name" value="FAAL/FAAC"/>
</dbReference>
<dbReference type="InterPro" id="IPR020845">
    <property type="entry name" value="AMP-binding_CS"/>
</dbReference>
<dbReference type="InterPro" id="IPR002123">
    <property type="entry name" value="Plipid/glycerol_acylTrfase"/>
</dbReference>
<organism evidence="5 6">
    <name type="scientific">Aromatoleum evansii</name>
    <name type="common">Azoarcus evansii</name>
    <dbReference type="NCBI Taxonomy" id="59406"/>
    <lineage>
        <taxon>Bacteria</taxon>
        <taxon>Pseudomonadati</taxon>
        <taxon>Pseudomonadota</taxon>
        <taxon>Betaproteobacteria</taxon>
        <taxon>Rhodocyclales</taxon>
        <taxon>Rhodocyclaceae</taxon>
        <taxon>Aromatoleum</taxon>
    </lineage>
</organism>
<dbReference type="Pfam" id="PF00550">
    <property type="entry name" value="PP-binding"/>
    <property type="match status" value="1"/>
</dbReference>
<dbReference type="SUPFAM" id="SSF47336">
    <property type="entry name" value="ACP-like"/>
    <property type="match status" value="1"/>
</dbReference>
<dbReference type="RefSeq" id="WP_407278171.1">
    <property type="nucleotide sequence ID" value="NZ_CP141259.1"/>
</dbReference>